<dbReference type="InterPro" id="IPR020904">
    <property type="entry name" value="Sc_DH/Rdtase_CS"/>
</dbReference>
<dbReference type="NCBIfam" id="NF009467">
    <property type="entry name" value="PRK12826.1-3"/>
    <property type="match status" value="1"/>
</dbReference>
<gene>
    <name evidence="4" type="ORF">VSH64_10675</name>
</gene>
<evidence type="ECO:0000256" key="3">
    <source>
        <dbReference type="ARBA" id="ARBA00023027"/>
    </source>
</evidence>
<dbReference type="EMBL" id="CP142149">
    <property type="protein sequence ID" value="WSE32569.1"/>
    <property type="molecule type" value="Genomic_DNA"/>
</dbReference>
<protein>
    <submittedName>
        <fullName evidence="4">Mycofactocin-coupled SDR family oxidoreductase</fullName>
    </submittedName>
</protein>
<keyword evidence="3" id="KW-0520">NAD</keyword>
<proteinExistence type="inferred from homology"/>
<dbReference type="InterPro" id="IPR023985">
    <property type="entry name" value="SDR_subfam_1"/>
</dbReference>
<dbReference type="PRINTS" id="PR00080">
    <property type="entry name" value="SDRFAMILY"/>
</dbReference>
<dbReference type="InterPro" id="IPR036291">
    <property type="entry name" value="NAD(P)-bd_dom_sf"/>
</dbReference>
<evidence type="ECO:0000256" key="1">
    <source>
        <dbReference type="ARBA" id="ARBA00006484"/>
    </source>
</evidence>
<name>A0ABZ1IG85_9PSEU</name>
<evidence type="ECO:0000256" key="2">
    <source>
        <dbReference type="ARBA" id="ARBA00023002"/>
    </source>
</evidence>
<keyword evidence="5" id="KW-1185">Reference proteome</keyword>
<dbReference type="NCBIfam" id="TIGR03971">
    <property type="entry name" value="SDR_subfam_1"/>
    <property type="match status" value="1"/>
</dbReference>
<dbReference type="Proteomes" id="UP001330812">
    <property type="component" value="Chromosome"/>
</dbReference>
<keyword evidence="2" id="KW-0560">Oxidoreductase</keyword>
<dbReference type="Pfam" id="PF13561">
    <property type="entry name" value="adh_short_C2"/>
    <property type="match status" value="1"/>
</dbReference>
<dbReference type="Gene3D" id="3.40.50.720">
    <property type="entry name" value="NAD(P)-binding Rossmann-like Domain"/>
    <property type="match status" value="1"/>
</dbReference>
<reference evidence="4 5" key="1">
    <citation type="journal article" date="2015" name="Int. J. Syst. Evol. Microbiol.">
        <title>Amycolatopsis rhabdoformis sp. nov., an actinomycete isolated from a tropical forest soil.</title>
        <authorList>
            <person name="Souza W.R."/>
            <person name="Silva R.E."/>
            <person name="Goodfellow M."/>
            <person name="Busarakam K."/>
            <person name="Figueiro F.S."/>
            <person name="Ferreira D."/>
            <person name="Rodrigues-Filho E."/>
            <person name="Moraes L.A.B."/>
            <person name="Zucchi T.D."/>
        </authorList>
    </citation>
    <scope>NUCLEOTIDE SEQUENCE [LARGE SCALE GENOMIC DNA]</scope>
    <source>
        <strain evidence="4 5">NCIMB 14900</strain>
    </source>
</reference>
<dbReference type="PANTHER" id="PTHR24321:SF8">
    <property type="entry name" value="ESTRADIOL 17-BETA-DEHYDROGENASE 8-RELATED"/>
    <property type="match status" value="1"/>
</dbReference>
<comment type="similarity">
    <text evidence="1">Belongs to the short-chain dehydrogenases/reductases (SDR) family.</text>
</comment>
<accession>A0ABZ1IG85</accession>
<sequence>MAGKLEDQVAFVTGAARGQGRSHAVRMAAEGADIIAVDRCADLESVNYGLATEADLDETCALVEAQGRKVVRHVADVRDLAALTAAVEDGVGRFGRLDIAVANAGIASYGAGADLTEQQWDEMIDVNLSGVWRTARVAIPHIRAGGRGGCILMTSSVAGLRGIPHAAHYAASKHGVVGLVKVLALELGAEGIRVNAIHPTNVNTGMIRNDATVELFLPNPDKPRTEEAFARIAQQLNVLPVPWIEPEVVSETVVFLASEAGKYITGASIPVDAGMSQRW</sequence>
<dbReference type="PRINTS" id="PR00081">
    <property type="entry name" value="GDHRDH"/>
</dbReference>
<dbReference type="PROSITE" id="PS00061">
    <property type="entry name" value="ADH_SHORT"/>
    <property type="match status" value="1"/>
</dbReference>
<dbReference type="CDD" id="cd05233">
    <property type="entry name" value="SDR_c"/>
    <property type="match status" value="1"/>
</dbReference>
<evidence type="ECO:0000313" key="5">
    <source>
        <dbReference type="Proteomes" id="UP001330812"/>
    </source>
</evidence>
<dbReference type="RefSeq" id="WP_326835376.1">
    <property type="nucleotide sequence ID" value="NZ_CP142149.1"/>
</dbReference>
<organism evidence="4 5">
    <name type="scientific">Amycolatopsis rhabdoformis</name>
    <dbReference type="NCBI Taxonomy" id="1448059"/>
    <lineage>
        <taxon>Bacteria</taxon>
        <taxon>Bacillati</taxon>
        <taxon>Actinomycetota</taxon>
        <taxon>Actinomycetes</taxon>
        <taxon>Pseudonocardiales</taxon>
        <taxon>Pseudonocardiaceae</taxon>
        <taxon>Amycolatopsis</taxon>
    </lineage>
</organism>
<dbReference type="PANTHER" id="PTHR24321">
    <property type="entry name" value="DEHYDROGENASES, SHORT CHAIN"/>
    <property type="match status" value="1"/>
</dbReference>
<dbReference type="InterPro" id="IPR002347">
    <property type="entry name" value="SDR_fam"/>
</dbReference>
<dbReference type="SUPFAM" id="SSF51735">
    <property type="entry name" value="NAD(P)-binding Rossmann-fold domains"/>
    <property type="match status" value="1"/>
</dbReference>
<evidence type="ECO:0000313" key="4">
    <source>
        <dbReference type="EMBL" id="WSE32569.1"/>
    </source>
</evidence>